<keyword evidence="2" id="KW-0436">Ligase</keyword>
<gene>
    <name evidence="2" type="ORF">ENU14_07360</name>
</gene>
<comment type="caution">
    <text evidence="2">The sequence shown here is derived from an EMBL/GenBank/DDBJ whole genome shotgun (WGS) entry which is preliminary data.</text>
</comment>
<protein>
    <submittedName>
        <fullName evidence="2">Lipoate--protein ligase family protein</fullName>
    </submittedName>
</protein>
<dbReference type="EMBL" id="DTBJ01000061">
    <property type="protein sequence ID" value="HGM59379.1"/>
    <property type="molecule type" value="Genomic_DNA"/>
</dbReference>
<dbReference type="PROSITE" id="PS51733">
    <property type="entry name" value="BPL_LPL_CATALYTIC"/>
    <property type="match status" value="1"/>
</dbReference>
<sequence>MVEWRLIIDGEHDPYWNMAFDETLLYLREQSYIPNTLRLYVFKPGSVTIGYFQRISEAVDLDYANRNGILYTRRITGGGAVYHDPNGELTYSVVASLSDFPSDVIERYRAICYGLIYALEYFGLKSEFKPVNDIVVNNKKISGSAQTWRKYAFLQHGTFMYNTDVNTLANVLKPLREKLISHGIDSIKERVTTLSMILKKSIDRKEVLETLIRGFEKAFKTSFTITQPSSFEIELARKLVDKYRSREWIFKK</sequence>
<dbReference type="InterPro" id="IPR050664">
    <property type="entry name" value="Octanoyltrans_LipM/LipL"/>
</dbReference>
<dbReference type="GO" id="GO:0016874">
    <property type="term" value="F:ligase activity"/>
    <property type="evidence" value="ECO:0007669"/>
    <property type="project" value="UniProtKB-KW"/>
</dbReference>
<feature type="domain" description="BPL/LPL catalytic" evidence="1">
    <location>
        <begin position="31"/>
        <end position="223"/>
    </location>
</feature>
<accession>A0A7C4H6X4</accession>
<reference evidence="2" key="1">
    <citation type="journal article" date="2020" name="mSystems">
        <title>Genome- and Community-Level Interaction Insights into Carbon Utilization and Element Cycling Functions of Hydrothermarchaeota in Hydrothermal Sediment.</title>
        <authorList>
            <person name="Zhou Z."/>
            <person name="Liu Y."/>
            <person name="Xu W."/>
            <person name="Pan J."/>
            <person name="Luo Z.H."/>
            <person name="Li M."/>
        </authorList>
    </citation>
    <scope>NUCLEOTIDE SEQUENCE [LARGE SCALE GENOMIC DNA]</scope>
    <source>
        <strain evidence="2">SpSt-642</strain>
    </source>
</reference>
<proteinExistence type="predicted"/>
<dbReference type="PANTHER" id="PTHR43679">
    <property type="entry name" value="OCTANOYLTRANSFERASE LIPM-RELATED"/>
    <property type="match status" value="1"/>
</dbReference>
<name>A0A7C4H6X4_STAMA</name>
<dbReference type="Gene3D" id="3.30.930.10">
    <property type="entry name" value="Bira Bifunctional Protein, Domain 2"/>
    <property type="match status" value="1"/>
</dbReference>
<dbReference type="Pfam" id="PF21948">
    <property type="entry name" value="LplA-B_cat"/>
    <property type="match status" value="1"/>
</dbReference>
<dbReference type="AlphaFoldDB" id="A0A7C4H6X4"/>
<organism evidence="2">
    <name type="scientific">Staphylothermus marinus</name>
    <dbReference type="NCBI Taxonomy" id="2280"/>
    <lineage>
        <taxon>Archaea</taxon>
        <taxon>Thermoproteota</taxon>
        <taxon>Thermoprotei</taxon>
        <taxon>Desulfurococcales</taxon>
        <taxon>Desulfurococcaceae</taxon>
        <taxon>Staphylothermus</taxon>
    </lineage>
</organism>
<dbReference type="SUPFAM" id="SSF55681">
    <property type="entry name" value="Class II aaRS and biotin synthetases"/>
    <property type="match status" value="1"/>
</dbReference>
<dbReference type="InterPro" id="IPR004143">
    <property type="entry name" value="BPL_LPL_catalytic"/>
</dbReference>
<evidence type="ECO:0000313" key="2">
    <source>
        <dbReference type="EMBL" id="HGM59379.1"/>
    </source>
</evidence>
<evidence type="ECO:0000259" key="1">
    <source>
        <dbReference type="PROSITE" id="PS51733"/>
    </source>
</evidence>
<dbReference type="InterPro" id="IPR045864">
    <property type="entry name" value="aa-tRNA-synth_II/BPL/LPL"/>
</dbReference>
<dbReference type="PANTHER" id="PTHR43679:SF2">
    <property type="entry name" value="OCTANOYL-[GCVH]:PROTEIN N-OCTANOYLTRANSFERASE"/>
    <property type="match status" value="1"/>
</dbReference>
<dbReference type="CDD" id="cd16443">
    <property type="entry name" value="LplA"/>
    <property type="match status" value="1"/>
</dbReference>